<dbReference type="PROSITE" id="PS01347">
    <property type="entry name" value="MRAY_1"/>
    <property type="match status" value="1"/>
</dbReference>
<dbReference type="InterPro" id="IPR000715">
    <property type="entry name" value="Glycosyl_transferase_4"/>
</dbReference>
<dbReference type="CDD" id="cd06852">
    <property type="entry name" value="GT_MraY"/>
    <property type="match status" value="1"/>
</dbReference>
<dbReference type="EMBL" id="MLJW01000042">
    <property type="protein sequence ID" value="OIR06678.1"/>
    <property type="molecule type" value="Genomic_DNA"/>
</dbReference>
<dbReference type="InterPro" id="IPR003524">
    <property type="entry name" value="PNAcMuramoyl-5peptid_Trfase"/>
</dbReference>
<evidence type="ECO:0000256" key="7">
    <source>
        <dbReference type="SAM" id="Phobius"/>
    </source>
</evidence>
<protein>
    <submittedName>
        <fullName evidence="8">Phospho-N-acetylmuramoyl-pentapeptide-transferase</fullName>
        <ecNumber evidence="8">2.7.8.13</ecNumber>
    </submittedName>
</protein>
<feature type="transmembrane region" description="Helical" evidence="7">
    <location>
        <begin position="164"/>
        <end position="186"/>
    </location>
</feature>
<name>A0A1J5T3C8_9ZZZZ</name>
<dbReference type="GO" id="GO:0071555">
    <property type="term" value="P:cell wall organization"/>
    <property type="evidence" value="ECO:0007669"/>
    <property type="project" value="TreeGrafter"/>
</dbReference>
<keyword evidence="6 7" id="KW-0472">Membrane</keyword>
<dbReference type="Pfam" id="PF10555">
    <property type="entry name" value="MraY_sig1"/>
    <property type="match status" value="1"/>
</dbReference>
<dbReference type="PROSITE" id="PS01348">
    <property type="entry name" value="MRAY_2"/>
    <property type="match status" value="1"/>
</dbReference>
<feature type="transmembrane region" description="Helical" evidence="7">
    <location>
        <begin position="66"/>
        <end position="91"/>
    </location>
</feature>
<evidence type="ECO:0000256" key="1">
    <source>
        <dbReference type="ARBA" id="ARBA00004141"/>
    </source>
</evidence>
<dbReference type="GO" id="GO:0008963">
    <property type="term" value="F:phospho-N-acetylmuramoyl-pentapeptide-transferase activity"/>
    <property type="evidence" value="ECO:0007669"/>
    <property type="project" value="InterPro"/>
</dbReference>
<evidence type="ECO:0000256" key="6">
    <source>
        <dbReference type="ARBA" id="ARBA00023136"/>
    </source>
</evidence>
<reference evidence="8" key="1">
    <citation type="submission" date="2016-10" db="EMBL/GenBank/DDBJ databases">
        <title>Sequence of Gallionella enrichment culture.</title>
        <authorList>
            <person name="Poehlein A."/>
            <person name="Muehling M."/>
            <person name="Daniel R."/>
        </authorList>
    </citation>
    <scope>NUCLEOTIDE SEQUENCE</scope>
</reference>
<evidence type="ECO:0000256" key="5">
    <source>
        <dbReference type="ARBA" id="ARBA00022989"/>
    </source>
</evidence>
<comment type="subcellular location">
    <subcellularLocation>
        <location evidence="1">Membrane</location>
        <topology evidence="1">Multi-pass membrane protein</topology>
    </subcellularLocation>
</comment>
<keyword evidence="5 7" id="KW-1133">Transmembrane helix</keyword>
<comment type="similarity">
    <text evidence="2">Belongs to the glycosyltransferase 4 family. MraY subfamily.</text>
</comment>
<dbReference type="GO" id="GO:0005886">
    <property type="term" value="C:plasma membrane"/>
    <property type="evidence" value="ECO:0007669"/>
    <property type="project" value="TreeGrafter"/>
</dbReference>
<dbReference type="Pfam" id="PF00953">
    <property type="entry name" value="Glycos_transf_4"/>
    <property type="match status" value="1"/>
</dbReference>
<feature type="transmembrane region" description="Helical" evidence="7">
    <location>
        <begin position="134"/>
        <end position="152"/>
    </location>
</feature>
<evidence type="ECO:0000313" key="8">
    <source>
        <dbReference type="EMBL" id="OIR06678.1"/>
    </source>
</evidence>
<sequence>MLLALSQWLAHDIHGFRVFNYITLRAVLATLTALTISFLVGPTLIRKLTYYKVGQSVRDDGPQTHLIKAGTPTMGGALILVAIAISTLLWADLSNRFVWVALFTTLGFGIIGWVDDWRKVVHRNPKGLSAKEKYFWQSVVGFSVAVFLQQTATIPAETTLLIPFFKSMVLPLGAVGFIVLTYLVVVGSSNAVNLTDGLDGLAIMPTVMVAGALAIFAYVTGHFHFSKYLGIAFVPGAGELAVFCAAMVGAGLGFLWFNAYPAEVFMGDVGALALGAALGIVAVIVRQEIVLFIMGGVFVVETFSVAAQVLYFKYTKKRFGEGKRIFLMAPLHHHYEQKGWKETQVVVRFWIVSMILVLVGLSTLKLR</sequence>
<evidence type="ECO:0000256" key="3">
    <source>
        <dbReference type="ARBA" id="ARBA00022679"/>
    </source>
</evidence>
<dbReference type="PANTHER" id="PTHR22926:SF5">
    <property type="entry name" value="PHOSPHO-N-ACETYLMURAMOYL-PENTAPEPTIDE-TRANSFERASE HOMOLOG"/>
    <property type="match status" value="1"/>
</dbReference>
<keyword evidence="4 7" id="KW-0812">Transmembrane</keyword>
<feature type="transmembrane region" description="Helical" evidence="7">
    <location>
        <begin position="97"/>
        <end position="114"/>
    </location>
</feature>
<dbReference type="GO" id="GO:0044038">
    <property type="term" value="P:cell wall macromolecule biosynthetic process"/>
    <property type="evidence" value="ECO:0007669"/>
    <property type="project" value="TreeGrafter"/>
</dbReference>
<feature type="transmembrane region" description="Helical" evidence="7">
    <location>
        <begin position="198"/>
        <end position="219"/>
    </location>
</feature>
<dbReference type="EC" id="2.7.8.13" evidence="8"/>
<feature type="transmembrane region" description="Helical" evidence="7">
    <location>
        <begin position="264"/>
        <end position="285"/>
    </location>
</feature>
<feature type="transmembrane region" description="Helical" evidence="7">
    <location>
        <begin position="291"/>
        <end position="314"/>
    </location>
</feature>
<comment type="caution">
    <text evidence="8">The sequence shown here is derived from an EMBL/GenBank/DDBJ whole genome shotgun (WGS) entry which is preliminary data.</text>
</comment>
<feature type="transmembrane region" description="Helical" evidence="7">
    <location>
        <begin position="25"/>
        <end position="45"/>
    </location>
</feature>
<keyword evidence="3 8" id="KW-0808">Transferase</keyword>
<dbReference type="HAMAP" id="MF_00038">
    <property type="entry name" value="MraY"/>
    <property type="match status" value="1"/>
</dbReference>
<accession>A0A1J5T3C8</accession>
<dbReference type="AlphaFoldDB" id="A0A1J5T3C8"/>
<evidence type="ECO:0000256" key="2">
    <source>
        <dbReference type="ARBA" id="ARBA00005583"/>
    </source>
</evidence>
<gene>
    <name evidence="8" type="primary">mraY_6</name>
    <name evidence="8" type="ORF">GALL_112850</name>
</gene>
<evidence type="ECO:0000256" key="4">
    <source>
        <dbReference type="ARBA" id="ARBA00022692"/>
    </source>
</evidence>
<feature type="transmembrane region" description="Helical" evidence="7">
    <location>
        <begin position="345"/>
        <end position="364"/>
    </location>
</feature>
<dbReference type="InterPro" id="IPR018480">
    <property type="entry name" value="PNAcMuramoyl-5peptid_Trfase_CS"/>
</dbReference>
<organism evidence="8">
    <name type="scientific">mine drainage metagenome</name>
    <dbReference type="NCBI Taxonomy" id="410659"/>
    <lineage>
        <taxon>unclassified sequences</taxon>
        <taxon>metagenomes</taxon>
        <taxon>ecological metagenomes</taxon>
    </lineage>
</organism>
<dbReference type="NCBIfam" id="TIGR00445">
    <property type="entry name" value="mraY"/>
    <property type="match status" value="1"/>
</dbReference>
<dbReference type="PANTHER" id="PTHR22926">
    <property type="entry name" value="PHOSPHO-N-ACETYLMURAMOYL-PENTAPEPTIDE-TRANSFERASE"/>
    <property type="match status" value="1"/>
</dbReference>
<proteinExistence type="inferred from homology"/>
<feature type="transmembrane region" description="Helical" evidence="7">
    <location>
        <begin position="231"/>
        <end position="257"/>
    </location>
</feature>